<reference evidence="1" key="1">
    <citation type="submission" date="2020-11" db="EMBL/GenBank/DDBJ databases">
        <authorList>
            <person name="Tran Van P."/>
        </authorList>
    </citation>
    <scope>NUCLEOTIDE SEQUENCE</scope>
</reference>
<proteinExistence type="predicted"/>
<dbReference type="EMBL" id="OA571388">
    <property type="protein sequence ID" value="CAD7203937.1"/>
    <property type="molecule type" value="Genomic_DNA"/>
</dbReference>
<evidence type="ECO:0000313" key="1">
    <source>
        <dbReference type="EMBL" id="CAD7203937.1"/>
    </source>
</evidence>
<sequence length="213" mass="23766">MDEWRRRLDNAGKPTTHYDVTELVGKAFPLACTPTNVMHGFKVSGIYPLNENIFQDHEFLASNVTDRPIPPVEFKMETCDISLVKQEIVEIIKTEPQNEDEFDTCGQSGIKTEDESDTSNSVDEIVKTEIKLFDSSFGIMDTNIDHFTPVDKSEWSPAVAKVLESCLLGYDFLFLGLGVRWIHFHAPSGAAPGASVILWLVDNLDGYPSGVRP</sequence>
<protein>
    <submittedName>
        <fullName evidence="1">Uncharacterized protein</fullName>
    </submittedName>
</protein>
<name>A0A7R8VWE3_TIMDO</name>
<dbReference type="AlphaFoldDB" id="A0A7R8VWE3"/>
<gene>
    <name evidence="1" type="ORF">TDIB3V08_LOCUS10102</name>
</gene>
<organism evidence="1">
    <name type="scientific">Timema douglasi</name>
    <name type="common">Walking stick</name>
    <dbReference type="NCBI Taxonomy" id="61478"/>
    <lineage>
        <taxon>Eukaryota</taxon>
        <taxon>Metazoa</taxon>
        <taxon>Ecdysozoa</taxon>
        <taxon>Arthropoda</taxon>
        <taxon>Hexapoda</taxon>
        <taxon>Insecta</taxon>
        <taxon>Pterygota</taxon>
        <taxon>Neoptera</taxon>
        <taxon>Polyneoptera</taxon>
        <taxon>Phasmatodea</taxon>
        <taxon>Timematodea</taxon>
        <taxon>Timematoidea</taxon>
        <taxon>Timematidae</taxon>
        <taxon>Timema</taxon>
    </lineage>
</organism>
<accession>A0A7R8VWE3</accession>